<accession>A0A0E0JMM9</accession>
<dbReference type="Gramene" id="OPUNC01G27070.1">
    <property type="protein sequence ID" value="OPUNC01G27070.1"/>
    <property type="gene ID" value="OPUNC01G27070"/>
</dbReference>
<evidence type="ECO:0000313" key="1">
    <source>
        <dbReference type="EnsemblPlants" id="OPUNC01G27070.1"/>
    </source>
</evidence>
<dbReference type="Proteomes" id="UP000026962">
    <property type="component" value="Chromosome 1"/>
</dbReference>
<protein>
    <submittedName>
        <fullName evidence="1">Uncharacterized protein</fullName>
    </submittedName>
</protein>
<reference evidence="1" key="1">
    <citation type="submission" date="2015-04" db="UniProtKB">
        <authorList>
            <consortium name="EnsemblPlants"/>
        </authorList>
    </citation>
    <scope>IDENTIFICATION</scope>
</reference>
<name>A0A0E0JMM9_ORYPU</name>
<dbReference type="HOGENOM" id="CLU_187170_0_0_1"/>
<evidence type="ECO:0000313" key="2">
    <source>
        <dbReference type="Proteomes" id="UP000026962"/>
    </source>
</evidence>
<reference evidence="1" key="2">
    <citation type="submission" date="2018-05" db="EMBL/GenBank/DDBJ databases">
        <title>OpunRS2 (Oryza punctata Reference Sequence Version 2).</title>
        <authorList>
            <person name="Zhang J."/>
            <person name="Kudrna D."/>
            <person name="Lee S."/>
            <person name="Talag J."/>
            <person name="Welchert J."/>
            <person name="Wing R.A."/>
        </authorList>
    </citation>
    <scope>NUCLEOTIDE SEQUENCE [LARGE SCALE GENOMIC DNA]</scope>
</reference>
<organism evidence="1">
    <name type="scientific">Oryza punctata</name>
    <name type="common">Red rice</name>
    <dbReference type="NCBI Taxonomy" id="4537"/>
    <lineage>
        <taxon>Eukaryota</taxon>
        <taxon>Viridiplantae</taxon>
        <taxon>Streptophyta</taxon>
        <taxon>Embryophyta</taxon>
        <taxon>Tracheophyta</taxon>
        <taxon>Spermatophyta</taxon>
        <taxon>Magnoliopsida</taxon>
        <taxon>Liliopsida</taxon>
        <taxon>Poales</taxon>
        <taxon>Poaceae</taxon>
        <taxon>BOP clade</taxon>
        <taxon>Oryzoideae</taxon>
        <taxon>Oryzeae</taxon>
        <taxon>Oryzinae</taxon>
        <taxon>Oryza</taxon>
    </lineage>
</organism>
<proteinExistence type="predicted"/>
<dbReference type="AlphaFoldDB" id="A0A0E0JMM9"/>
<sequence length="92" mass="10260">MDSHDARQLPPPLSTDAKQQLLSNDGEAVVPVPQHLELADSHHDHGGRGIRRAMLSGFLLHPTSGQLKENSRFCSDYTFCNQQMSHKNVIFP</sequence>
<keyword evidence="2" id="KW-1185">Reference proteome</keyword>
<dbReference type="EnsemblPlants" id="OPUNC01G27070.1">
    <property type="protein sequence ID" value="OPUNC01G27070.1"/>
    <property type="gene ID" value="OPUNC01G27070"/>
</dbReference>